<evidence type="ECO:0000313" key="5">
    <source>
        <dbReference type="EMBL" id="KAF3951989.1"/>
    </source>
</evidence>
<keyword evidence="2" id="KW-0378">Hydrolase</keyword>
<feature type="signal peptide" evidence="4">
    <location>
        <begin position="1"/>
        <end position="21"/>
    </location>
</feature>
<dbReference type="Gene3D" id="3.40.50.1110">
    <property type="entry name" value="SGNH hydrolase"/>
    <property type="match status" value="1"/>
</dbReference>
<keyword evidence="4" id="KW-0732">Signal</keyword>
<dbReference type="InterPro" id="IPR036514">
    <property type="entry name" value="SGNH_hydro_sf"/>
</dbReference>
<accession>A0A8J4VJP3</accession>
<reference evidence="5" key="1">
    <citation type="submission" date="2020-03" db="EMBL/GenBank/DDBJ databases">
        <title>Castanea mollissima Vanexum genome sequencing.</title>
        <authorList>
            <person name="Staton M."/>
        </authorList>
    </citation>
    <scope>NUCLEOTIDE SEQUENCE</scope>
    <source>
        <tissue evidence="5">Leaf</tissue>
    </source>
</reference>
<dbReference type="PANTHER" id="PTHR45648">
    <property type="entry name" value="GDSL LIPASE/ACYLHYDROLASE FAMILY PROTEIN (AFU_ORTHOLOGUE AFUA_4G14700)"/>
    <property type="match status" value="1"/>
</dbReference>
<evidence type="ECO:0008006" key="7">
    <source>
        <dbReference type="Google" id="ProtNLM"/>
    </source>
</evidence>
<dbReference type="InterPro" id="IPR035669">
    <property type="entry name" value="SGNH_plant_lipase-like"/>
</dbReference>
<dbReference type="InterPro" id="IPR001087">
    <property type="entry name" value="GDSL"/>
</dbReference>
<protein>
    <recommendedName>
        <fullName evidence="7">GDSL esterase/lipase</fullName>
    </recommendedName>
</protein>
<dbReference type="EMBL" id="JRKL02004685">
    <property type="protein sequence ID" value="KAF3951989.1"/>
    <property type="molecule type" value="Genomic_DNA"/>
</dbReference>
<dbReference type="InterPro" id="IPR051058">
    <property type="entry name" value="GDSL_Est/Lipase"/>
</dbReference>
<evidence type="ECO:0000256" key="1">
    <source>
        <dbReference type="ARBA" id="ARBA00008668"/>
    </source>
</evidence>
<proteinExistence type="inferred from homology"/>
<dbReference type="PANTHER" id="PTHR45648:SF106">
    <property type="entry name" value="ANTHER-SPECIFIC PROLINE-RICH PROTEIN APG"/>
    <property type="match status" value="1"/>
</dbReference>
<comment type="caution">
    <text evidence="5">The sequence shown here is derived from an EMBL/GenBank/DDBJ whole genome shotgun (WGS) entry which is preliminary data.</text>
</comment>
<evidence type="ECO:0000313" key="6">
    <source>
        <dbReference type="Proteomes" id="UP000737018"/>
    </source>
</evidence>
<keyword evidence="3" id="KW-0442">Lipid degradation</keyword>
<dbReference type="OrthoDB" id="1600564at2759"/>
<feature type="chain" id="PRO_5035303253" description="GDSL esterase/lipase" evidence="4">
    <location>
        <begin position="22"/>
        <end position="356"/>
    </location>
</feature>
<dbReference type="AlphaFoldDB" id="A0A8J4VJP3"/>
<organism evidence="5 6">
    <name type="scientific">Castanea mollissima</name>
    <name type="common">Chinese chestnut</name>
    <dbReference type="NCBI Taxonomy" id="60419"/>
    <lineage>
        <taxon>Eukaryota</taxon>
        <taxon>Viridiplantae</taxon>
        <taxon>Streptophyta</taxon>
        <taxon>Embryophyta</taxon>
        <taxon>Tracheophyta</taxon>
        <taxon>Spermatophyta</taxon>
        <taxon>Magnoliopsida</taxon>
        <taxon>eudicotyledons</taxon>
        <taxon>Gunneridae</taxon>
        <taxon>Pentapetalae</taxon>
        <taxon>rosids</taxon>
        <taxon>fabids</taxon>
        <taxon>Fagales</taxon>
        <taxon>Fagaceae</taxon>
        <taxon>Castanea</taxon>
    </lineage>
</organism>
<name>A0A8J4VJP3_9ROSI</name>
<dbReference type="GO" id="GO:0016042">
    <property type="term" value="P:lipid catabolic process"/>
    <property type="evidence" value="ECO:0007669"/>
    <property type="project" value="UniProtKB-KW"/>
</dbReference>
<dbReference type="CDD" id="cd01837">
    <property type="entry name" value="SGNH_plant_lipase_like"/>
    <property type="match status" value="1"/>
</dbReference>
<evidence type="ECO:0000256" key="2">
    <source>
        <dbReference type="ARBA" id="ARBA00022801"/>
    </source>
</evidence>
<evidence type="ECO:0000256" key="4">
    <source>
        <dbReference type="SAM" id="SignalP"/>
    </source>
</evidence>
<evidence type="ECO:0000256" key="3">
    <source>
        <dbReference type="ARBA" id="ARBA00022963"/>
    </source>
</evidence>
<dbReference type="SUPFAM" id="SSF52266">
    <property type="entry name" value="SGNH hydrolase"/>
    <property type="match status" value="1"/>
</dbReference>
<sequence length="356" mass="39904">MECKVLLLTFFIITSFNLSKAQMVPAMFLFGDSLVDVGNNNYLKLSIAKADLPYYGIDLPNQKANGRFTNGMNAADFLGLPTAPPYLFLVDESNENNNVSFLNGVNFASGGARIWGGKNHPLSQSIHLTQQLDYFSIVYKDLYKQLGSSGAKNHLSQSIFTFVIGSNDIFRYFESSDLQNKTTSLQYVDSMVLSIKAILKRLYGFAARKFVIAGIGSIGCCPARRRVTKNEECHEEINFWSDKYNKGLISMLQELKSVLKGINYSYFDTYKALFDLVQRPAAYGFVEVKAACCGLGTLNAEIFCLPIAEYCSNRSDYVFFDKVHPTEAAHRILVDRMFDGSLQYAFPMNVKQLIAI</sequence>
<comment type="similarity">
    <text evidence="1">Belongs to the 'GDSL' lipolytic enzyme family.</text>
</comment>
<keyword evidence="6" id="KW-1185">Reference proteome</keyword>
<dbReference type="Proteomes" id="UP000737018">
    <property type="component" value="Unassembled WGS sequence"/>
</dbReference>
<dbReference type="GO" id="GO:0016788">
    <property type="term" value="F:hydrolase activity, acting on ester bonds"/>
    <property type="evidence" value="ECO:0007669"/>
    <property type="project" value="InterPro"/>
</dbReference>
<gene>
    <name evidence="5" type="ORF">CMV_022412</name>
</gene>
<keyword evidence="3" id="KW-0443">Lipid metabolism</keyword>
<dbReference type="Pfam" id="PF00657">
    <property type="entry name" value="Lipase_GDSL"/>
    <property type="match status" value="1"/>
</dbReference>